<dbReference type="InterPro" id="IPR006190">
    <property type="entry name" value="SAF_AFP_Neu5Ac"/>
</dbReference>
<feature type="domain" description="AFP-like" evidence="2">
    <location>
        <begin position="290"/>
        <end position="346"/>
    </location>
</feature>
<reference evidence="3 4" key="1">
    <citation type="submission" date="2019-02" db="EMBL/GenBank/DDBJ databases">
        <title>Deep-cultivation of Planctomycetes and their phenomic and genomic characterization uncovers novel biology.</title>
        <authorList>
            <person name="Wiegand S."/>
            <person name="Jogler M."/>
            <person name="Boedeker C."/>
            <person name="Pinto D."/>
            <person name="Vollmers J."/>
            <person name="Rivas-Marin E."/>
            <person name="Kohn T."/>
            <person name="Peeters S.H."/>
            <person name="Heuer A."/>
            <person name="Rast P."/>
            <person name="Oberbeckmann S."/>
            <person name="Bunk B."/>
            <person name="Jeske O."/>
            <person name="Meyerdierks A."/>
            <person name="Storesund J.E."/>
            <person name="Kallscheuer N."/>
            <person name="Luecker S."/>
            <person name="Lage O.M."/>
            <person name="Pohl T."/>
            <person name="Merkel B.J."/>
            <person name="Hornburger P."/>
            <person name="Mueller R.-W."/>
            <person name="Bruemmer F."/>
            <person name="Labrenz M."/>
            <person name="Spormann A.M."/>
            <person name="Op den Camp H."/>
            <person name="Overmann J."/>
            <person name="Amann R."/>
            <person name="Jetten M.S.M."/>
            <person name="Mascher T."/>
            <person name="Medema M.H."/>
            <person name="Devos D.P."/>
            <person name="Kaster A.-K."/>
            <person name="Ovreas L."/>
            <person name="Rohde M."/>
            <person name="Galperin M.Y."/>
            <person name="Jogler C."/>
        </authorList>
    </citation>
    <scope>NUCLEOTIDE SEQUENCE [LARGE SCALE GENOMIC DNA]</scope>
    <source>
        <strain evidence="3 4">Pan265</strain>
    </source>
</reference>
<evidence type="ECO:0000256" key="1">
    <source>
        <dbReference type="SAM" id="Coils"/>
    </source>
</evidence>
<dbReference type="Pfam" id="PF08666">
    <property type="entry name" value="SAF"/>
    <property type="match status" value="1"/>
</dbReference>
<gene>
    <name evidence="3" type="primary">legI</name>
    <name evidence="3" type="ORF">Pan265_05270</name>
</gene>
<evidence type="ECO:0000313" key="4">
    <source>
        <dbReference type="Proteomes" id="UP000320386"/>
    </source>
</evidence>
<keyword evidence="3" id="KW-0808">Transferase</keyword>
<dbReference type="PANTHER" id="PTHR42966:SF1">
    <property type="entry name" value="SIALIC ACID SYNTHASE"/>
    <property type="match status" value="1"/>
</dbReference>
<keyword evidence="1" id="KW-0175">Coiled coil</keyword>
<dbReference type="InterPro" id="IPR051690">
    <property type="entry name" value="PseI-like"/>
</dbReference>
<dbReference type="InterPro" id="IPR057736">
    <property type="entry name" value="SAF_PseI/NeuA/NeuB"/>
</dbReference>
<evidence type="ECO:0000259" key="2">
    <source>
        <dbReference type="PROSITE" id="PS50844"/>
    </source>
</evidence>
<dbReference type="SUPFAM" id="SSF51569">
    <property type="entry name" value="Aldolase"/>
    <property type="match status" value="1"/>
</dbReference>
<accession>A0A518BUP8</accession>
<evidence type="ECO:0000313" key="3">
    <source>
        <dbReference type="EMBL" id="QDU70696.1"/>
    </source>
</evidence>
<dbReference type="GO" id="GO:0016051">
    <property type="term" value="P:carbohydrate biosynthetic process"/>
    <property type="evidence" value="ECO:0007669"/>
    <property type="project" value="InterPro"/>
</dbReference>
<sequence length="346" mass="37240">MDAKPPFAHATEHDPARVWVIAEIGVNHDGSVDRAAELIRAARDAGCDAVKFQHFSPERLLSAESELAAYQQGTAESAEDLLESLTLNLKQLAELRAAARETDIRFGVTPFSLEDVDEVATLEPDFIKIASPDVVNLPLIDATLGLHRMTLVSTGASELHEIQKAADRLAKHDAPAALLHCVSAYPAEPRDASLAGIRLLRDATNLTTGYSDHTTDVHTGGLAVAAGACLLEKHFTHDTDAPGPDHAASLTPNTMRDYVKHAHAAASALGLARKTVIKEEEDVRRISRQSLCLINDLPAGHRLKSSDLTIKRPGLGMSPARLNDVVGRSLAHAVKANHLLREKDLV</sequence>
<protein>
    <submittedName>
        <fullName evidence="3">N,N'-diacetyllegionaminic acid synthase</fullName>
        <ecNumber evidence="3">2.5.1.101</ecNumber>
    </submittedName>
</protein>
<dbReference type="OrthoDB" id="9814210at2"/>
<feature type="coiled-coil region" evidence="1">
    <location>
        <begin position="75"/>
        <end position="102"/>
    </location>
</feature>
<dbReference type="SUPFAM" id="SSF51269">
    <property type="entry name" value="AFP III-like domain"/>
    <property type="match status" value="1"/>
</dbReference>
<dbReference type="AlphaFoldDB" id="A0A518BUP8"/>
<dbReference type="Gene3D" id="3.20.20.70">
    <property type="entry name" value="Aldolase class I"/>
    <property type="match status" value="1"/>
</dbReference>
<dbReference type="GO" id="GO:0047444">
    <property type="term" value="F:N-acylneuraminate-9-phosphate synthase activity"/>
    <property type="evidence" value="ECO:0007669"/>
    <property type="project" value="TreeGrafter"/>
</dbReference>
<dbReference type="InterPro" id="IPR013785">
    <property type="entry name" value="Aldolase_TIM"/>
</dbReference>
<dbReference type="Proteomes" id="UP000320386">
    <property type="component" value="Chromosome"/>
</dbReference>
<dbReference type="InterPro" id="IPR036732">
    <property type="entry name" value="AFP_Neu5c_C_sf"/>
</dbReference>
<dbReference type="InterPro" id="IPR013132">
    <property type="entry name" value="PseI/NeuA/B-like_N"/>
</dbReference>
<dbReference type="InterPro" id="IPR013974">
    <property type="entry name" value="SAF"/>
</dbReference>
<keyword evidence="4" id="KW-1185">Reference proteome</keyword>
<dbReference type="EC" id="2.5.1.101" evidence="3"/>
<dbReference type="EMBL" id="CP036280">
    <property type="protein sequence ID" value="QDU70696.1"/>
    <property type="molecule type" value="Genomic_DNA"/>
</dbReference>
<dbReference type="Pfam" id="PF03102">
    <property type="entry name" value="NeuB"/>
    <property type="match status" value="1"/>
</dbReference>
<organism evidence="3 4">
    <name type="scientific">Mucisphaera calidilacus</name>
    <dbReference type="NCBI Taxonomy" id="2527982"/>
    <lineage>
        <taxon>Bacteria</taxon>
        <taxon>Pseudomonadati</taxon>
        <taxon>Planctomycetota</taxon>
        <taxon>Phycisphaerae</taxon>
        <taxon>Phycisphaerales</taxon>
        <taxon>Phycisphaeraceae</taxon>
        <taxon>Mucisphaera</taxon>
    </lineage>
</organism>
<dbReference type="KEGG" id="mcad:Pan265_05270"/>
<dbReference type="SMART" id="SM00858">
    <property type="entry name" value="SAF"/>
    <property type="match status" value="1"/>
</dbReference>
<dbReference type="CDD" id="cd11615">
    <property type="entry name" value="SAF_NeuB_like"/>
    <property type="match status" value="1"/>
</dbReference>
<proteinExistence type="predicted"/>
<dbReference type="Gene3D" id="3.90.1210.10">
    <property type="entry name" value="Antifreeze-like/N-acetylneuraminic acid synthase C-terminal domain"/>
    <property type="match status" value="1"/>
</dbReference>
<dbReference type="RefSeq" id="WP_145444849.1">
    <property type="nucleotide sequence ID" value="NZ_CP036280.1"/>
</dbReference>
<dbReference type="PANTHER" id="PTHR42966">
    <property type="entry name" value="N-ACETYLNEURAMINATE SYNTHASE"/>
    <property type="match status" value="1"/>
</dbReference>
<dbReference type="PROSITE" id="PS50844">
    <property type="entry name" value="AFP_LIKE"/>
    <property type="match status" value="1"/>
</dbReference>
<name>A0A518BUP8_9BACT</name>